<evidence type="ECO:0000256" key="1">
    <source>
        <dbReference type="SAM" id="SignalP"/>
    </source>
</evidence>
<feature type="chain" id="PRO_5007285784" evidence="1">
    <location>
        <begin position="34"/>
        <end position="131"/>
    </location>
</feature>
<keyword evidence="1" id="KW-0732">Signal</keyword>
<proteinExistence type="predicted"/>
<protein>
    <submittedName>
        <fullName evidence="2">8.9 kDa family member</fullName>
    </submittedName>
</protein>
<reference evidence="2" key="1">
    <citation type="journal article" date="2016" name="Ticks Tick Borne Dis.">
        <title>De novo assembly and annotation of the salivary gland transcriptome of Rhipicephalus appendiculatus male and female ticks during blood feeding.</title>
        <authorList>
            <person name="de Castro M.H."/>
            <person name="de Klerk D."/>
            <person name="Pienaar R."/>
            <person name="Latif A.A."/>
            <person name="Rees D.J."/>
            <person name="Mans B.J."/>
        </authorList>
    </citation>
    <scope>NUCLEOTIDE SEQUENCE</scope>
    <source>
        <tissue evidence="2">Salivary glands</tissue>
    </source>
</reference>
<organism evidence="2">
    <name type="scientific">Rhipicephalus appendiculatus</name>
    <name type="common">Brown ear tick</name>
    <dbReference type="NCBI Taxonomy" id="34631"/>
    <lineage>
        <taxon>Eukaryota</taxon>
        <taxon>Metazoa</taxon>
        <taxon>Ecdysozoa</taxon>
        <taxon>Arthropoda</taxon>
        <taxon>Chelicerata</taxon>
        <taxon>Arachnida</taxon>
        <taxon>Acari</taxon>
        <taxon>Parasitiformes</taxon>
        <taxon>Ixodida</taxon>
        <taxon>Ixodoidea</taxon>
        <taxon>Ixodidae</taxon>
        <taxon>Rhipicephalinae</taxon>
        <taxon>Rhipicephalus</taxon>
        <taxon>Rhipicephalus</taxon>
    </lineage>
</organism>
<dbReference type="EMBL" id="GEDV01008116">
    <property type="protein sequence ID" value="JAP80441.1"/>
    <property type="molecule type" value="Transcribed_RNA"/>
</dbReference>
<name>A0A131YRC2_RHIAP</name>
<evidence type="ECO:0000313" key="2">
    <source>
        <dbReference type="EMBL" id="JAP80441.1"/>
    </source>
</evidence>
<feature type="signal peptide" evidence="1">
    <location>
        <begin position="1"/>
        <end position="33"/>
    </location>
</feature>
<accession>A0A131YRC2</accession>
<dbReference type="AlphaFoldDB" id="A0A131YRC2"/>
<sequence>MSTSRLGAMASWMRLITATQSVITFLLLMQAECILHEAEGWCPVMHSGRKCIFFGHIIPQGQSRALKKPCVLVSCTDAAVAVIVSGCSTSGRVSPTRPKGCGGFPDAWPRCCEYCRRPRRSGSPRIGNGGE</sequence>